<sequence>MYGIIFALFSLALLLFYGMTHTFIFVRKMKRDFECKKTYVRYGRFLGATGCVSLILAILLYYFGVG</sequence>
<feature type="transmembrane region" description="Helical" evidence="1">
    <location>
        <begin position="6"/>
        <end position="25"/>
    </location>
</feature>
<keyword evidence="1" id="KW-0812">Transmembrane</keyword>
<dbReference type="EMBL" id="MLQQ01000025">
    <property type="protein sequence ID" value="OIJ11874.1"/>
    <property type="molecule type" value="Genomic_DNA"/>
</dbReference>
<proteinExistence type="predicted"/>
<feature type="transmembrane region" description="Helical" evidence="1">
    <location>
        <begin position="45"/>
        <end position="64"/>
    </location>
</feature>
<dbReference type="Proteomes" id="UP000180098">
    <property type="component" value="Unassembled WGS sequence"/>
</dbReference>
<keyword evidence="1" id="KW-1133">Transmembrane helix</keyword>
<keyword evidence="1" id="KW-0472">Membrane</keyword>
<name>A0A1S2LHT6_9BACI</name>
<accession>A0A1S2LHT6</accession>
<gene>
    <name evidence="2" type="ORF">BKP35_11285</name>
</gene>
<comment type="caution">
    <text evidence="2">The sequence shown here is derived from an EMBL/GenBank/DDBJ whole genome shotgun (WGS) entry which is preliminary data.</text>
</comment>
<dbReference type="AlphaFoldDB" id="A0A1S2LHT6"/>
<reference evidence="2 3" key="1">
    <citation type="submission" date="2016-10" db="EMBL/GenBank/DDBJ databases">
        <title>Draft genome sequences of four alkaliphilic bacteria belonging to the Anaerobacillus genus.</title>
        <authorList>
            <person name="Bassil N.M."/>
            <person name="Lloyd J.R."/>
        </authorList>
    </citation>
    <scope>NUCLEOTIDE SEQUENCE [LARGE SCALE GENOMIC DNA]</scope>
    <source>
        <strain evidence="2 3">DSM 15340</strain>
    </source>
</reference>
<evidence type="ECO:0000313" key="3">
    <source>
        <dbReference type="Proteomes" id="UP000180098"/>
    </source>
</evidence>
<evidence type="ECO:0000256" key="1">
    <source>
        <dbReference type="SAM" id="Phobius"/>
    </source>
</evidence>
<keyword evidence="3" id="KW-1185">Reference proteome</keyword>
<evidence type="ECO:0000313" key="2">
    <source>
        <dbReference type="EMBL" id="OIJ11874.1"/>
    </source>
</evidence>
<organism evidence="2 3">
    <name type="scientific">Anaerobacillus arseniciselenatis</name>
    <dbReference type="NCBI Taxonomy" id="85682"/>
    <lineage>
        <taxon>Bacteria</taxon>
        <taxon>Bacillati</taxon>
        <taxon>Bacillota</taxon>
        <taxon>Bacilli</taxon>
        <taxon>Bacillales</taxon>
        <taxon>Bacillaceae</taxon>
        <taxon>Anaerobacillus</taxon>
    </lineage>
</organism>
<protein>
    <submittedName>
        <fullName evidence="2">Uncharacterized protein</fullName>
    </submittedName>
</protein>